<proteinExistence type="predicted"/>
<accession>A0A1F6D490</accession>
<dbReference type="PROSITE" id="PS51257">
    <property type="entry name" value="PROKAR_LIPOPROTEIN"/>
    <property type="match status" value="1"/>
</dbReference>
<gene>
    <name evidence="1" type="ORF">A3F84_10270</name>
</gene>
<protein>
    <submittedName>
        <fullName evidence="1">Uncharacterized protein</fullName>
    </submittedName>
</protein>
<dbReference type="EMBL" id="MFKF01000039">
    <property type="protein sequence ID" value="OGG56248.1"/>
    <property type="molecule type" value="Genomic_DNA"/>
</dbReference>
<comment type="caution">
    <text evidence="1">The sequence shown here is derived from an EMBL/GenBank/DDBJ whole genome shotgun (WGS) entry which is preliminary data.</text>
</comment>
<organism evidence="1 2">
    <name type="scientific">Handelsmanbacteria sp. (strain RIFCSPLOWO2_12_FULL_64_10)</name>
    <dbReference type="NCBI Taxonomy" id="1817868"/>
    <lineage>
        <taxon>Bacteria</taxon>
        <taxon>Candidatus Handelsmaniibacteriota</taxon>
    </lineage>
</organism>
<reference evidence="1 2" key="1">
    <citation type="journal article" date="2016" name="Nat. Commun.">
        <title>Thousands of microbial genomes shed light on interconnected biogeochemical processes in an aquifer system.</title>
        <authorList>
            <person name="Anantharaman K."/>
            <person name="Brown C.T."/>
            <person name="Hug L.A."/>
            <person name="Sharon I."/>
            <person name="Castelle C.J."/>
            <person name="Probst A.J."/>
            <person name="Thomas B.C."/>
            <person name="Singh A."/>
            <person name="Wilkins M.J."/>
            <person name="Karaoz U."/>
            <person name="Brodie E.L."/>
            <person name="Williams K.H."/>
            <person name="Hubbard S.S."/>
            <person name="Banfield J.F."/>
        </authorList>
    </citation>
    <scope>NUCLEOTIDE SEQUENCE [LARGE SCALE GENOMIC DNA]</scope>
    <source>
        <strain evidence="2">RIFCSPLOWO2_12_FULL_64_10</strain>
    </source>
</reference>
<evidence type="ECO:0000313" key="1">
    <source>
        <dbReference type="EMBL" id="OGG56248.1"/>
    </source>
</evidence>
<dbReference type="Proteomes" id="UP000178606">
    <property type="component" value="Unassembled WGS sequence"/>
</dbReference>
<dbReference type="AlphaFoldDB" id="A0A1F6D490"/>
<name>A0A1F6D490_HANXR</name>
<sequence>MRRILVAPALGGIILMVGCGGLSQRPLAPVQSSAVQGAGGKVRLTLVPPAAQRAAKKVKLDTLSTGAVVYYKSVSGTFDPLLGGQLNSSFNKYTTDDTTQVQVKSATFTVDQGSITAPALIDMTVYSGYSLNDVAVAFGPVGLIFSPEATLTIVLWGEIDPDAVYAYHTSGTTVTQISTEIVEGKKTWTIILKVPGFSEYSLGDDLLPPEGEGP</sequence>
<evidence type="ECO:0000313" key="2">
    <source>
        <dbReference type="Proteomes" id="UP000178606"/>
    </source>
</evidence>